<evidence type="ECO:0000256" key="5">
    <source>
        <dbReference type="ARBA" id="ARBA00023125"/>
    </source>
</evidence>
<dbReference type="PANTHER" id="PTHR24009:SF40">
    <property type="entry name" value="C3H1-TYPE DOMAIN-CONTAINING PROTEIN"/>
    <property type="match status" value="1"/>
</dbReference>
<evidence type="ECO:0000259" key="11">
    <source>
        <dbReference type="PROSITE" id="PS51644"/>
    </source>
</evidence>
<evidence type="ECO:0000256" key="1">
    <source>
        <dbReference type="ARBA" id="ARBA00022723"/>
    </source>
</evidence>
<feature type="zinc finger region" description="C3H1-type" evidence="7">
    <location>
        <begin position="303"/>
        <end position="330"/>
    </location>
</feature>
<dbReference type="Proteomes" id="UP001396334">
    <property type="component" value="Unassembled WGS sequence"/>
</dbReference>
<dbReference type="Gene3D" id="2.30.30.1190">
    <property type="match status" value="1"/>
</dbReference>
<dbReference type="InterPro" id="IPR035979">
    <property type="entry name" value="RBD_domain_sf"/>
</dbReference>
<accession>A0ABR2QWW3</accession>
<keyword evidence="5" id="KW-0238">DNA-binding</keyword>
<keyword evidence="1 7" id="KW-0479">Metal-binding</keyword>
<dbReference type="EMBL" id="JBBPBN010000030">
    <property type="protein sequence ID" value="KAK9005193.1"/>
    <property type="molecule type" value="Genomic_DNA"/>
</dbReference>
<feature type="domain" description="RRM" evidence="9">
    <location>
        <begin position="459"/>
        <end position="534"/>
    </location>
</feature>
<dbReference type="Pfam" id="PF00076">
    <property type="entry name" value="RRM_1"/>
    <property type="match status" value="1"/>
</dbReference>
<sequence length="684" mass="76876">MLVHVNLQATCFGIRQKVAGNWSWTPRKGDINVMGGDKIDGSLKRVGRFGLADEKGIIVGGATGRVGLNLPASDPTTGTDNEKDATVGGAQAKGAKEAITEQLCNLRLNTQKKYTLLLLIKQMEFSDYRQMLFNRINKIDPENGSKIIGYLLLQNYSDQEIVQLATCPDIVMQEVIYKSKLELQHLPFKSVSPPISPSMNPVPTLELPSQFTSFSPPVSPSVSSKLFLSPRSVQVTPPYWEQQLVAKHSPDFTASGYLDSMSNLQAQTQLLSLEDPMEFVENGGFSIANHDVKVGRRYQNPHNFPVKTCHYFNKGYCKHGSNCRYFHGQVSDGFPQMFIHNSMDAVSDDHVMSLEKLEVELVELLKTKRGDPVSIASLPLLYYEKYGKVLQADGYLTESQRHGKAGYSLTKLLARLKNAIRVIDKPHGQHSVILAEDAPKYMENRNDRNDPGPIVSGSRQIYLTFPAESTFSEDDVSHYFSNYGQVEDVRIPCQQKRMFGFVTFVSADTVKMILAKGNPHYVCGARVLVKPYREKPKLVDRKYHERIESPMFYSPHYIDMESELHSIPRGYATSRLYRKHFAEDPEQFFQPPRRRPSEIHLAQKPLANQSFFAHSMDELKVSEDQLSFPSTEFNFLLEALNTSTAPDEKIKHVETDNNDQDSDGLNLPDSPFAPAIPSGISAVI</sequence>
<evidence type="ECO:0000256" key="4">
    <source>
        <dbReference type="ARBA" id="ARBA00022884"/>
    </source>
</evidence>
<organism evidence="12 13">
    <name type="scientific">Hibiscus sabdariffa</name>
    <name type="common">roselle</name>
    <dbReference type="NCBI Taxonomy" id="183260"/>
    <lineage>
        <taxon>Eukaryota</taxon>
        <taxon>Viridiplantae</taxon>
        <taxon>Streptophyta</taxon>
        <taxon>Embryophyta</taxon>
        <taxon>Tracheophyta</taxon>
        <taxon>Spermatophyta</taxon>
        <taxon>Magnoliopsida</taxon>
        <taxon>eudicotyledons</taxon>
        <taxon>Gunneridae</taxon>
        <taxon>Pentapetalae</taxon>
        <taxon>rosids</taxon>
        <taxon>malvids</taxon>
        <taxon>Malvales</taxon>
        <taxon>Malvaceae</taxon>
        <taxon>Malvoideae</taxon>
        <taxon>Hibiscus</taxon>
    </lineage>
</organism>
<evidence type="ECO:0008006" key="14">
    <source>
        <dbReference type="Google" id="ProtNLM"/>
    </source>
</evidence>
<dbReference type="Gene3D" id="3.30.70.330">
    <property type="match status" value="1"/>
</dbReference>
<dbReference type="PANTHER" id="PTHR24009">
    <property type="entry name" value="RNA-BINDING (RRM/RBD/RNP MOTIFS)"/>
    <property type="match status" value="1"/>
</dbReference>
<evidence type="ECO:0000259" key="10">
    <source>
        <dbReference type="PROSITE" id="PS50103"/>
    </source>
</evidence>
<evidence type="ECO:0000256" key="6">
    <source>
        <dbReference type="PROSITE-ProRule" id="PRU00176"/>
    </source>
</evidence>
<dbReference type="InterPro" id="IPR000571">
    <property type="entry name" value="Znf_CCCH"/>
</dbReference>
<evidence type="ECO:0000259" key="9">
    <source>
        <dbReference type="PROSITE" id="PS50102"/>
    </source>
</evidence>
<proteinExistence type="predicted"/>
<feature type="domain" description="C3H1-type" evidence="10">
    <location>
        <begin position="303"/>
        <end position="330"/>
    </location>
</feature>
<keyword evidence="4 6" id="KW-0694">RNA-binding</keyword>
<keyword evidence="3 7" id="KW-0862">Zinc</keyword>
<evidence type="ECO:0000313" key="13">
    <source>
        <dbReference type="Proteomes" id="UP001396334"/>
    </source>
</evidence>
<dbReference type="PROSITE" id="PS51644">
    <property type="entry name" value="HTH_OST"/>
    <property type="match status" value="1"/>
</dbReference>
<dbReference type="InterPro" id="IPR056276">
    <property type="entry name" value="AtC3H46-like_PABC-like"/>
</dbReference>
<dbReference type="SMART" id="SM00360">
    <property type="entry name" value="RRM"/>
    <property type="match status" value="1"/>
</dbReference>
<evidence type="ECO:0000256" key="8">
    <source>
        <dbReference type="SAM" id="MobiDB-lite"/>
    </source>
</evidence>
<dbReference type="PROSITE" id="PS50103">
    <property type="entry name" value="ZF_C3H1"/>
    <property type="match status" value="1"/>
</dbReference>
<keyword evidence="13" id="KW-1185">Reference proteome</keyword>
<dbReference type="SUPFAM" id="SSF54928">
    <property type="entry name" value="RNA-binding domain, RBD"/>
    <property type="match status" value="1"/>
</dbReference>
<evidence type="ECO:0000256" key="2">
    <source>
        <dbReference type="ARBA" id="ARBA00022771"/>
    </source>
</evidence>
<dbReference type="InterPro" id="IPR036855">
    <property type="entry name" value="Znf_CCCH_sf"/>
</dbReference>
<protein>
    <recommendedName>
        <fullName evidence="14">Zinc finger CCCH domain-containing protein 18-like</fullName>
    </recommendedName>
</protein>
<dbReference type="Pfam" id="PF23182">
    <property type="entry name" value="PABC_AtC3H46"/>
    <property type="match status" value="1"/>
</dbReference>
<dbReference type="InterPro" id="IPR012677">
    <property type="entry name" value="Nucleotide-bd_a/b_plait_sf"/>
</dbReference>
<feature type="region of interest" description="Disordered" evidence="8">
    <location>
        <begin position="647"/>
        <end position="684"/>
    </location>
</feature>
<dbReference type="SUPFAM" id="SSF90229">
    <property type="entry name" value="CCCH zinc finger"/>
    <property type="match status" value="1"/>
</dbReference>
<dbReference type="InterPro" id="IPR034365">
    <property type="entry name" value="AtC3H46-like_RRM"/>
</dbReference>
<name>A0ABR2QWW3_9ROSI</name>
<comment type="caution">
    <text evidence="12">The sequence shown here is derived from an EMBL/GenBank/DDBJ whole genome shotgun (WGS) entry which is preliminary data.</text>
</comment>
<feature type="domain" description="HTH OST-type" evidence="11">
    <location>
        <begin position="353"/>
        <end position="436"/>
    </location>
</feature>
<evidence type="ECO:0000256" key="7">
    <source>
        <dbReference type="PROSITE-ProRule" id="PRU00723"/>
    </source>
</evidence>
<dbReference type="InterPro" id="IPR025605">
    <property type="entry name" value="OST-HTH/LOTUS_dom"/>
</dbReference>
<dbReference type="InterPro" id="IPR000504">
    <property type="entry name" value="RRM_dom"/>
</dbReference>
<reference evidence="12 13" key="1">
    <citation type="journal article" date="2024" name="G3 (Bethesda)">
        <title>Genome assembly of Hibiscus sabdariffa L. provides insights into metabolisms of medicinal natural products.</title>
        <authorList>
            <person name="Kim T."/>
        </authorList>
    </citation>
    <scope>NUCLEOTIDE SEQUENCE [LARGE SCALE GENOMIC DNA]</scope>
    <source>
        <strain evidence="12">TK-2024</strain>
        <tissue evidence="12">Old leaves</tissue>
    </source>
</reference>
<dbReference type="PROSITE" id="PS50102">
    <property type="entry name" value="RRM"/>
    <property type="match status" value="1"/>
</dbReference>
<evidence type="ECO:0000313" key="12">
    <source>
        <dbReference type="EMBL" id="KAK9005193.1"/>
    </source>
</evidence>
<gene>
    <name evidence="12" type="ORF">V6N11_042638</name>
</gene>
<dbReference type="CDD" id="cd12458">
    <property type="entry name" value="RRM_AtC3H46_like"/>
    <property type="match status" value="1"/>
</dbReference>
<keyword evidence="2 7" id="KW-0863">Zinc-finger</keyword>
<evidence type="ECO:0000256" key="3">
    <source>
        <dbReference type="ARBA" id="ARBA00022833"/>
    </source>
</evidence>